<proteinExistence type="predicted"/>
<evidence type="ECO:0000313" key="1">
    <source>
        <dbReference type="EnsemblMetazoa" id="PPA02459.1"/>
    </source>
</evidence>
<name>A0A2A6BPW7_PRIPA</name>
<dbReference type="AlphaFoldDB" id="A0A2A6BPW7"/>
<accession>A0A8R1U4D9</accession>
<keyword evidence="2" id="KW-1185">Reference proteome</keyword>
<evidence type="ECO:0000313" key="2">
    <source>
        <dbReference type="Proteomes" id="UP000005239"/>
    </source>
</evidence>
<accession>A0A2A6BPW7</accession>
<reference evidence="2" key="1">
    <citation type="journal article" date="2008" name="Nat. Genet.">
        <title>The Pristionchus pacificus genome provides a unique perspective on nematode lifestyle and parasitism.</title>
        <authorList>
            <person name="Dieterich C."/>
            <person name="Clifton S.W."/>
            <person name="Schuster L.N."/>
            <person name="Chinwalla A."/>
            <person name="Delehaunty K."/>
            <person name="Dinkelacker I."/>
            <person name="Fulton L."/>
            <person name="Fulton R."/>
            <person name="Godfrey J."/>
            <person name="Minx P."/>
            <person name="Mitreva M."/>
            <person name="Roeseler W."/>
            <person name="Tian H."/>
            <person name="Witte H."/>
            <person name="Yang S.P."/>
            <person name="Wilson R.K."/>
            <person name="Sommer R.J."/>
        </authorList>
    </citation>
    <scope>NUCLEOTIDE SEQUENCE [LARGE SCALE GENOMIC DNA]</scope>
    <source>
        <strain evidence="2">PS312</strain>
    </source>
</reference>
<protein>
    <submittedName>
        <fullName evidence="1">Uncharacterized protein</fullName>
    </submittedName>
</protein>
<gene>
    <name evidence="1" type="primary">WBGene00092013</name>
</gene>
<dbReference type="EnsemblMetazoa" id="PPA02459.1">
    <property type="protein sequence ID" value="PPA02459.1"/>
    <property type="gene ID" value="WBGene00092013"/>
</dbReference>
<reference evidence="1" key="2">
    <citation type="submission" date="2022-06" db="UniProtKB">
        <authorList>
            <consortium name="EnsemblMetazoa"/>
        </authorList>
    </citation>
    <scope>IDENTIFICATION</scope>
    <source>
        <strain evidence="1">PS312</strain>
    </source>
</reference>
<organism evidence="1 2">
    <name type="scientific">Pristionchus pacificus</name>
    <name type="common">Parasitic nematode worm</name>
    <dbReference type="NCBI Taxonomy" id="54126"/>
    <lineage>
        <taxon>Eukaryota</taxon>
        <taxon>Metazoa</taxon>
        <taxon>Ecdysozoa</taxon>
        <taxon>Nematoda</taxon>
        <taxon>Chromadorea</taxon>
        <taxon>Rhabditida</taxon>
        <taxon>Rhabditina</taxon>
        <taxon>Diplogasteromorpha</taxon>
        <taxon>Diplogasteroidea</taxon>
        <taxon>Neodiplogasteridae</taxon>
        <taxon>Pristionchus</taxon>
    </lineage>
</organism>
<sequence>MRVILFSLLFIALIFCHVVNAEIDTRWIEDHPKDVKRAIESSEGAERPKRFQTCDGEGFWEKVGYIFLSLFVKLNC</sequence>
<dbReference type="Proteomes" id="UP000005239">
    <property type="component" value="Unassembled WGS sequence"/>
</dbReference>